<keyword evidence="2" id="KW-1185">Reference proteome</keyword>
<protein>
    <submittedName>
        <fullName evidence="1">Uncharacterized protein</fullName>
    </submittedName>
</protein>
<dbReference type="Proteomes" id="UP001054811">
    <property type="component" value="Chromosome"/>
</dbReference>
<accession>A0ABY5NNY6</accession>
<sequence>MCRRSRSVASQRKLERLERTVGAYRLVMGQPRQEDLLRYIGERDEDLEWMRIDLSPPGE</sequence>
<reference evidence="1" key="1">
    <citation type="submission" date="2022-01" db="EMBL/GenBank/DDBJ databases">
        <title>Microbacterium eymi and Microbacterium rhizovicinus sp. nov., isolated from the rhizospheric soil of Elymus tsukushiensis, a plant native to the Dokdo Islands, Republic of Korea.</title>
        <authorList>
            <person name="Hwang Y.J."/>
        </authorList>
    </citation>
    <scope>NUCLEOTIDE SEQUENCE</scope>
    <source>
        <strain evidence="1">KUDC0405</strain>
    </source>
</reference>
<evidence type="ECO:0000313" key="2">
    <source>
        <dbReference type="Proteomes" id="UP001054811"/>
    </source>
</evidence>
<dbReference type="RefSeq" id="WP_259613437.1">
    <property type="nucleotide sequence ID" value="NZ_CP091139.2"/>
</dbReference>
<evidence type="ECO:0000313" key="1">
    <source>
        <dbReference type="EMBL" id="UUT36761.1"/>
    </source>
</evidence>
<gene>
    <name evidence="1" type="ORF">L2X98_26205</name>
</gene>
<proteinExistence type="predicted"/>
<name>A0ABY5NNY6_9MICO</name>
<organism evidence="1 2">
    <name type="scientific">Microbacterium elymi</name>
    <dbReference type="NCBI Taxonomy" id="2909587"/>
    <lineage>
        <taxon>Bacteria</taxon>
        <taxon>Bacillati</taxon>
        <taxon>Actinomycetota</taxon>
        <taxon>Actinomycetes</taxon>
        <taxon>Micrococcales</taxon>
        <taxon>Microbacteriaceae</taxon>
        <taxon>Microbacterium</taxon>
    </lineage>
</organism>
<dbReference type="EMBL" id="CP091139">
    <property type="protein sequence ID" value="UUT36761.1"/>
    <property type="molecule type" value="Genomic_DNA"/>
</dbReference>